<dbReference type="PROSITE" id="PS50008">
    <property type="entry name" value="PIPLC_Y_DOMAIN"/>
    <property type="match status" value="1"/>
</dbReference>
<keyword evidence="3" id="KW-0719">Serine esterase</keyword>
<name>A0A8J6L6C8_TENMO</name>
<dbReference type="EMBL" id="JABDTM020028317">
    <property type="protein sequence ID" value="KAH0809135.1"/>
    <property type="molecule type" value="Genomic_DNA"/>
</dbReference>
<dbReference type="InterPro" id="IPR032675">
    <property type="entry name" value="LRR_dom_sf"/>
</dbReference>
<dbReference type="InterPro" id="IPR003591">
    <property type="entry name" value="Leu-rich_rpt_typical-subtyp"/>
</dbReference>
<dbReference type="GO" id="GO:0006629">
    <property type="term" value="P:lipid metabolic process"/>
    <property type="evidence" value="ECO:0007669"/>
    <property type="project" value="InterPro"/>
</dbReference>
<gene>
    <name evidence="10" type="ORF">GEV33_013659</name>
</gene>
<evidence type="ECO:0000313" key="10">
    <source>
        <dbReference type="EMBL" id="KAH0809135.1"/>
    </source>
</evidence>
<sequence length="2087" mass="237236">MILRLLDNKPHPVLFWIHGGLFVCGSGNSDLYGPDFLITEEVVIVTTSCLKDPNLGVPGNAGLKDIVMALKWVQKNIHNFGGDPNNVTICGGSSGAAAVHLLTLSPMSRDLFHKAIAQSGCAFNPWTRAARGVDKIAPIMGLEGSSERTIYEHLMHLPVEEIHKIQEKFFHFDFESGDRNIGFVIEDQLDDQSFLVEDPILIISAKKFKDVPYMTGYTTAEIMISLIYYDQKFKKSCENAIPWIFGYERPSEELQAAAKSVRRYYLNTQDLVDVDIWTQNIICSDSIFLYGIYQTVINQFRLNKCPSYLYRVSLITKLNLLKEVSASKLPGCFHYDEIGYLWKNFLTPEIKPGSIEDLSIRRFVRLWTNFAKYGNPTPDKNDKLLNVIWKPVTSKDLDMLEIGYDLVASEVEMVSFVYCQIKEIEEDCFRNQNVVKQIVICMNEISVIRRRTFANLQIESLSLENNLIKVVENEAFFNLTNLRHIFLNTNQISQMDPKCFVQVSQLSTFDVSMNRIKKLQNGFLEFIRTDNILIDLSCNPIRQIDRNAFDGLIAQQGIPYAKPPLGELRFKAPLPPEKWTGILDATKEGSPCYARHLIKKNIIEGSEDCLYLNVYTRTLLDKHLRPVLFWIHGGGFRTGSGSAEMYGPDFLITEEVVIVTTNYRLGFLGFLSLKDPSLGIPGNAGLKDIIMALKWVQKNIHNFGGDPNNVTICGGSTGGVAVHLLTLSPMSRDLFHKAIAQSGCAMSPWAQTRRGVEKIAPIMNLEGSSERTIYDHLMQLSVENIYNIQEKFAMIDVENGDRNIGFVIEDPLDDQSFLVEDPFDIILANRFKSVPFMTGYTTGCFHYDEIGYLWKNFLTPKIRSGSIEDISIRRFVRMWANFAKYGNPTPDENDKLLNVTWKPVTSKDLDILEIGNDLVASKCPEIDRMMFWDKLYKEKITIDQGKLRGTVATDYDGKEYFRFQGIPYAKPPIGELRFKGPLPPEKWTGTFNATKDGSPSFSRHPFKKNLVIGNESCLFLNVFTRNLREDSENLQPVLFWIHGGQFKFGFGGSEMYSGDFLVTEDVVVVTINYRLGLLGFLSLEDRSLGIPGNAGFKDVVMALKWVNKNIRKFGGDPDNITLVGHSAGAAIVHLLTMSSMSRGLFQKGILQSGCALNSWLKGKRGVAHIAHWLGLEGSSEEVVYKRLMQLSGEKVFELQDKIPDDYVTCDQIVYGLVLENPSREEPFLVQDPLDIIHSGNFEYIPLMIGCTTGETVPFITYRDDETEHNYEKIISWNFGYPRGSEENKSAVKTIKKFYFGHEEPSEIDFGRKCQLYADTTFIYGIYLTVVKQFRVSDAHMYLYRASIQTKLNLVKELLRIDEPGAVLKPRNVLYVLTPSLLVCCHFDEIGYLFKNFGTPKIEPGSIEDLSLRRVVRLWTNFAKFGNPTPFKYDKLLNVTWRPVMDEELEFLDIGTKLTLLKNFEADRMKFWDKLYQDGAAVMFWIHGGIFVFGSGSTEFYGPDFLITEDVVVVTINYRLGLLGFLCLEDPTLGVPGNAGLKDVVMALKWVHENIRQFGGDPDNITIFGLFHKAIGQSGTALSPWVSGTRGVKQLASMMKLEGESEETILNHLMMHSGEEILKMQGKFFDRPLPHLHRLFGFVIEDPSDEAFLIEHPFDLMMAQKNYPVPFMTGFTTVETMHIVFFRDGEVDTYEEAVPWSFGYQERTEESEAVAQKIKEFYLGNEEASKKNILKVDQMFAYPSFVYGMYVTAFNKTGVPEAPVYLYRCSVETKLNYLKEFFGIKLPGCLHSDEIGYLFKGFTTPKIIKNSCEDVAMRRIVRMWTNFAKYGNPTPQEDDELLGVPWKPTTKEEINVLDIGKNLVLTRNFQNDEMKFWDKLFYESPSGKRGVTNIAHLLGLEGSSEEVVYKRLMQFSEEEVFALEDKIPDGLVLENPSQEEPFLVQDPLDIIHSEICEYVSLMIGCTTGKPVPFLVYSDGKTGDSYEKIISWNFGYPKGSEESKSATKARKKFYFGHEKPSEIDLGRKCQLYADATFIYGIYLTIMKQFLVSDVSIYLYRASIQTKLNIVKELLCIDEPAALLKSRHVF</sequence>
<reference evidence="10" key="1">
    <citation type="journal article" date="2020" name="J Insects Food Feed">
        <title>The yellow mealworm (Tenebrio molitor) genome: a resource for the emerging insects as food and feed industry.</title>
        <authorList>
            <person name="Eriksson T."/>
            <person name="Andere A."/>
            <person name="Kelstrup H."/>
            <person name="Emery V."/>
            <person name="Picard C."/>
        </authorList>
    </citation>
    <scope>NUCLEOTIDE SEQUENCE</scope>
    <source>
        <strain evidence="10">Stoneville</strain>
        <tissue evidence="10">Whole head</tissue>
    </source>
</reference>
<evidence type="ECO:0000256" key="6">
    <source>
        <dbReference type="ARBA" id="ARBA00022801"/>
    </source>
</evidence>
<dbReference type="InterPro" id="IPR002018">
    <property type="entry name" value="CarbesteraseB"/>
</dbReference>
<dbReference type="InterPro" id="IPR019826">
    <property type="entry name" value="Carboxylesterase_B_AS"/>
</dbReference>
<dbReference type="InterPro" id="IPR029058">
    <property type="entry name" value="AB_hydrolase_fold"/>
</dbReference>
<evidence type="ECO:0000256" key="8">
    <source>
        <dbReference type="ARBA" id="ARBA00023180"/>
    </source>
</evidence>
<evidence type="ECO:0000256" key="3">
    <source>
        <dbReference type="ARBA" id="ARBA00022487"/>
    </source>
</evidence>
<keyword evidence="5" id="KW-0677">Repeat</keyword>
<keyword evidence="8" id="KW-0325">Glycoprotein</keyword>
<evidence type="ECO:0000259" key="9">
    <source>
        <dbReference type="PROSITE" id="PS50008"/>
    </source>
</evidence>
<dbReference type="InterPro" id="IPR019819">
    <property type="entry name" value="Carboxylesterase_B_CS"/>
</dbReference>
<dbReference type="InterPro" id="IPR002168">
    <property type="entry name" value="Lipase_GDXG_HIS_AS"/>
</dbReference>
<dbReference type="PANTHER" id="PTHR43142">
    <property type="entry name" value="CARBOXYLIC ESTER HYDROLASE"/>
    <property type="match status" value="1"/>
</dbReference>
<dbReference type="InterPro" id="IPR001611">
    <property type="entry name" value="Leu-rich_rpt"/>
</dbReference>
<dbReference type="SMART" id="SM00369">
    <property type="entry name" value="LRR_TYP"/>
    <property type="match status" value="3"/>
</dbReference>
<dbReference type="Pfam" id="PF00135">
    <property type="entry name" value="COesterase"/>
    <property type="match status" value="5"/>
</dbReference>
<comment type="caution">
    <text evidence="10">The sequence shown here is derived from an EMBL/GenBank/DDBJ whole genome shotgun (WGS) entry which is preliminary data.</text>
</comment>
<dbReference type="Pfam" id="PF13855">
    <property type="entry name" value="LRR_8"/>
    <property type="match status" value="1"/>
</dbReference>
<dbReference type="Gene3D" id="3.80.10.10">
    <property type="entry name" value="Ribonuclease Inhibitor"/>
    <property type="match status" value="1"/>
</dbReference>
<keyword evidence="4" id="KW-0433">Leucine-rich repeat</keyword>
<dbReference type="GO" id="GO:0035556">
    <property type="term" value="P:intracellular signal transduction"/>
    <property type="evidence" value="ECO:0007669"/>
    <property type="project" value="InterPro"/>
</dbReference>
<dbReference type="SUPFAM" id="SSF52058">
    <property type="entry name" value="L domain-like"/>
    <property type="match status" value="1"/>
</dbReference>
<dbReference type="PANTHER" id="PTHR43142:SF1">
    <property type="entry name" value="CARBOXYLIC ESTER HYDROLASE"/>
    <property type="match status" value="1"/>
</dbReference>
<dbReference type="PROSITE" id="PS00941">
    <property type="entry name" value="CARBOXYLESTERASE_B_2"/>
    <property type="match status" value="1"/>
</dbReference>
<keyword evidence="7" id="KW-1015">Disulfide bond</keyword>
<evidence type="ECO:0000256" key="4">
    <source>
        <dbReference type="ARBA" id="ARBA00022614"/>
    </source>
</evidence>
<feature type="domain" description="PI-PLC Y-box" evidence="9">
    <location>
        <begin position="990"/>
        <end position="1046"/>
    </location>
</feature>
<keyword evidence="6" id="KW-0378">Hydrolase</keyword>
<accession>A0A8J6L6C8</accession>
<dbReference type="SUPFAM" id="SSF53474">
    <property type="entry name" value="alpha/beta-Hydrolases"/>
    <property type="match status" value="5"/>
</dbReference>
<dbReference type="Proteomes" id="UP000719412">
    <property type="component" value="Unassembled WGS sequence"/>
</dbReference>
<reference evidence="10" key="2">
    <citation type="submission" date="2021-08" db="EMBL/GenBank/DDBJ databases">
        <authorList>
            <person name="Eriksson T."/>
        </authorList>
    </citation>
    <scope>NUCLEOTIDE SEQUENCE</scope>
    <source>
        <strain evidence="10">Stoneville</strain>
        <tissue evidence="10">Whole head</tissue>
    </source>
</reference>
<proteinExistence type="inferred from homology"/>
<evidence type="ECO:0000256" key="1">
    <source>
        <dbReference type="ARBA" id="ARBA00005964"/>
    </source>
</evidence>
<dbReference type="InterPro" id="IPR001711">
    <property type="entry name" value="PLipase_C_Pinositol-sp_Y"/>
</dbReference>
<keyword evidence="11" id="KW-1185">Reference proteome</keyword>
<organism evidence="10 11">
    <name type="scientific">Tenebrio molitor</name>
    <name type="common">Yellow mealworm beetle</name>
    <dbReference type="NCBI Taxonomy" id="7067"/>
    <lineage>
        <taxon>Eukaryota</taxon>
        <taxon>Metazoa</taxon>
        <taxon>Ecdysozoa</taxon>
        <taxon>Arthropoda</taxon>
        <taxon>Hexapoda</taxon>
        <taxon>Insecta</taxon>
        <taxon>Pterygota</taxon>
        <taxon>Neoptera</taxon>
        <taxon>Endopterygota</taxon>
        <taxon>Coleoptera</taxon>
        <taxon>Polyphaga</taxon>
        <taxon>Cucujiformia</taxon>
        <taxon>Tenebrionidae</taxon>
        <taxon>Tenebrio</taxon>
    </lineage>
</organism>
<evidence type="ECO:0000256" key="5">
    <source>
        <dbReference type="ARBA" id="ARBA00022737"/>
    </source>
</evidence>
<dbReference type="PROSITE" id="PS01173">
    <property type="entry name" value="LIPASE_GDXG_HIS"/>
    <property type="match status" value="1"/>
</dbReference>
<evidence type="ECO:0000256" key="7">
    <source>
        <dbReference type="ARBA" id="ARBA00023157"/>
    </source>
</evidence>
<dbReference type="PROSITE" id="PS00122">
    <property type="entry name" value="CARBOXYLESTERASE_B_1"/>
    <property type="match status" value="3"/>
</dbReference>
<dbReference type="GO" id="GO:0004435">
    <property type="term" value="F:phosphatidylinositol-4,5-bisphosphate phospholipase C activity"/>
    <property type="evidence" value="ECO:0007669"/>
    <property type="project" value="InterPro"/>
</dbReference>
<dbReference type="Gene3D" id="3.40.50.1820">
    <property type="entry name" value="alpha/beta hydrolase"/>
    <property type="match status" value="6"/>
</dbReference>
<protein>
    <recommendedName>
        <fullName evidence="9">PI-PLC Y-box domain-containing protein</fullName>
    </recommendedName>
</protein>
<dbReference type="GO" id="GO:0052689">
    <property type="term" value="F:carboxylic ester hydrolase activity"/>
    <property type="evidence" value="ECO:0007669"/>
    <property type="project" value="UniProtKB-KW"/>
</dbReference>
<evidence type="ECO:0000256" key="2">
    <source>
        <dbReference type="ARBA" id="ARBA00010515"/>
    </source>
</evidence>
<evidence type="ECO:0000313" key="11">
    <source>
        <dbReference type="Proteomes" id="UP000719412"/>
    </source>
</evidence>
<comment type="similarity">
    <text evidence="1">Belongs to the type-B carboxylesterase/lipase family.</text>
</comment>
<comment type="similarity">
    <text evidence="2">Belongs to the 'GDXG' lipolytic enzyme family.</text>
</comment>